<organism evidence="2 3">
    <name type="scientific">Streptoalloteichus tenebrarius (strain ATCC 17920 / DSM 40477 / JCM 4838 / CBS 697.72 / NBRC 16177 / NCIMB 11028 / NRRL B-12390 / A12253. 1 / ISP 5477)</name>
    <name type="common">Streptomyces tenebrarius</name>
    <dbReference type="NCBI Taxonomy" id="1933"/>
    <lineage>
        <taxon>Bacteria</taxon>
        <taxon>Bacillati</taxon>
        <taxon>Actinomycetota</taxon>
        <taxon>Actinomycetes</taxon>
        <taxon>Pseudonocardiales</taxon>
        <taxon>Pseudonocardiaceae</taxon>
        <taxon>Streptoalloteichus</taxon>
    </lineage>
</organism>
<evidence type="ECO:0000313" key="3">
    <source>
        <dbReference type="Proteomes" id="UP001205311"/>
    </source>
</evidence>
<sequence>MMETNRANWDARAGVHEGSRFYDVAGLLRGEDHLAPFEYAELGDLRGRDLVHLQCHLGTDTVCLARAGARAVGLDFSEESVARARRIAEDAGLDIEYVRANVYDAVSALGGRTFDVVHTGKGALNWLPDLGEWARVAAALLRPGGMLHVVEFHPLFTAGADEQPDLARRLVLDWDYLATGEASRFDGGDTYTDGPAVTGMTETYEWSYGLGDVVGAVLDAGLRLVSLAEHDISPWARWEGMRPDGRWWRMPEGAPKLPLLFSLRAVRDA</sequence>
<dbReference type="InterPro" id="IPR029063">
    <property type="entry name" value="SAM-dependent_MTases_sf"/>
</dbReference>
<dbReference type="Pfam" id="PF08242">
    <property type="entry name" value="Methyltransf_12"/>
    <property type="match status" value="1"/>
</dbReference>
<name>A0ABT1HSI0_STRSD</name>
<dbReference type="InterPro" id="IPR013217">
    <property type="entry name" value="Methyltransf_12"/>
</dbReference>
<dbReference type="GO" id="GO:0008168">
    <property type="term" value="F:methyltransferase activity"/>
    <property type="evidence" value="ECO:0007669"/>
    <property type="project" value="UniProtKB-KW"/>
</dbReference>
<reference evidence="2 3" key="1">
    <citation type="submission" date="2022-06" db="EMBL/GenBank/DDBJ databases">
        <title>Genomic Encyclopedia of Archaeal and Bacterial Type Strains, Phase II (KMG-II): from individual species to whole genera.</title>
        <authorList>
            <person name="Goeker M."/>
        </authorList>
    </citation>
    <scope>NUCLEOTIDE SEQUENCE [LARGE SCALE GENOMIC DNA]</scope>
    <source>
        <strain evidence="2 3">DSM 40477</strain>
    </source>
</reference>
<gene>
    <name evidence="2" type="ORF">LX15_002074</name>
</gene>
<dbReference type="Gene3D" id="3.40.50.150">
    <property type="entry name" value="Vaccinia Virus protein VP39"/>
    <property type="match status" value="1"/>
</dbReference>
<proteinExistence type="predicted"/>
<feature type="domain" description="Methyltransferase type 12" evidence="1">
    <location>
        <begin position="52"/>
        <end position="147"/>
    </location>
</feature>
<protein>
    <submittedName>
        <fullName evidence="2">Methyltransferase domain-containing protein</fullName>
    </submittedName>
</protein>
<keyword evidence="2" id="KW-0808">Transferase</keyword>
<dbReference type="SUPFAM" id="SSF53335">
    <property type="entry name" value="S-adenosyl-L-methionine-dependent methyltransferases"/>
    <property type="match status" value="1"/>
</dbReference>
<dbReference type="Proteomes" id="UP001205311">
    <property type="component" value="Unassembled WGS sequence"/>
</dbReference>
<accession>A0ABT1HSI0</accession>
<comment type="caution">
    <text evidence="2">The sequence shown here is derived from an EMBL/GenBank/DDBJ whole genome shotgun (WGS) entry which is preliminary data.</text>
</comment>
<evidence type="ECO:0000313" key="2">
    <source>
        <dbReference type="EMBL" id="MCP2258380.1"/>
    </source>
</evidence>
<keyword evidence="3" id="KW-1185">Reference proteome</keyword>
<dbReference type="EMBL" id="JAMTCP010000008">
    <property type="protein sequence ID" value="MCP2258380.1"/>
    <property type="molecule type" value="Genomic_DNA"/>
</dbReference>
<keyword evidence="2" id="KW-0489">Methyltransferase</keyword>
<dbReference type="GO" id="GO:0032259">
    <property type="term" value="P:methylation"/>
    <property type="evidence" value="ECO:0007669"/>
    <property type="project" value="UniProtKB-KW"/>
</dbReference>
<evidence type="ECO:0000259" key="1">
    <source>
        <dbReference type="Pfam" id="PF08242"/>
    </source>
</evidence>